<feature type="compositionally biased region" description="Acidic residues" evidence="1">
    <location>
        <begin position="47"/>
        <end position="58"/>
    </location>
</feature>
<dbReference type="Proteomes" id="UP000663881">
    <property type="component" value="Unassembled WGS sequence"/>
</dbReference>
<feature type="compositionally biased region" description="Polar residues" evidence="1">
    <location>
        <begin position="97"/>
        <end position="106"/>
    </location>
</feature>
<feature type="region of interest" description="Disordered" evidence="1">
    <location>
        <begin position="31"/>
        <end position="106"/>
    </location>
</feature>
<evidence type="ECO:0000256" key="1">
    <source>
        <dbReference type="SAM" id="MobiDB-lite"/>
    </source>
</evidence>
<dbReference type="AlphaFoldDB" id="A0A818WTW6"/>
<dbReference type="Proteomes" id="UP000663891">
    <property type="component" value="Unassembled WGS sequence"/>
</dbReference>
<sequence>MLDQIRRQVLIAWICSTMAGQYAHIDVNQHLLLPPPAPTATPTADKNEDEEDDHDSEEDGKKYVEEGDNNDIYDQIEIETDNEQDPSNVFVRELNRNETNVNLNKT</sequence>
<evidence type="ECO:0000313" key="3">
    <source>
        <dbReference type="EMBL" id="CAF3730290.1"/>
    </source>
</evidence>
<evidence type="ECO:0000313" key="2">
    <source>
        <dbReference type="EMBL" id="CAF1267380.1"/>
    </source>
</evidence>
<organism evidence="3 4">
    <name type="scientific">Adineta steineri</name>
    <dbReference type="NCBI Taxonomy" id="433720"/>
    <lineage>
        <taxon>Eukaryota</taxon>
        <taxon>Metazoa</taxon>
        <taxon>Spiralia</taxon>
        <taxon>Gnathifera</taxon>
        <taxon>Rotifera</taxon>
        <taxon>Eurotatoria</taxon>
        <taxon>Bdelloidea</taxon>
        <taxon>Adinetida</taxon>
        <taxon>Adinetidae</taxon>
        <taxon>Adineta</taxon>
    </lineage>
</organism>
<gene>
    <name evidence="3" type="ORF">OKA104_LOCUS14446</name>
    <name evidence="2" type="ORF">VCS650_LOCUS29220</name>
</gene>
<proteinExistence type="predicted"/>
<reference evidence="3" key="1">
    <citation type="submission" date="2021-02" db="EMBL/GenBank/DDBJ databases">
        <authorList>
            <person name="Nowell W R."/>
        </authorList>
    </citation>
    <scope>NUCLEOTIDE SEQUENCE</scope>
</reference>
<comment type="caution">
    <text evidence="3">The sequence shown here is derived from an EMBL/GenBank/DDBJ whole genome shotgun (WGS) entry which is preliminary data.</text>
</comment>
<name>A0A818WTW6_9BILA</name>
<protein>
    <submittedName>
        <fullName evidence="3">Uncharacterized protein</fullName>
    </submittedName>
</protein>
<evidence type="ECO:0000313" key="4">
    <source>
        <dbReference type="Proteomes" id="UP000663881"/>
    </source>
</evidence>
<accession>A0A818WTW6</accession>
<dbReference type="EMBL" id="CAJOAY010000762">
    <property type="protein sequence ID" value="CAF3730290.1"/>
    <property type="molecule type" value="Genomic_DNA"/>
</dbReference>
<dbReference type="EMBL" id="CAJNON010000447">
    <property type="protein sequence ID" value="CAF1267380.1"/>
    <property type="molecule type" value="Genomic_DNA"/>
</dbReference>
<feature type="compositionally biased region" description="Acidic residues" evidence="1">
    <location>
        <begin position="66"/>
        <end position="84"/>
    </location>
</feature>